<comment type="caution">
    <text evidence="2">The sequence shown here is derived from an EMBL/GenBank/DDBJ whole genome shotgun (WGS) entry which is preliminary data.</text>
</comment>
<sequence length="515" mass="58744">MGLSQNHKIHTASLQVQFEGMEEDFGLQERLALVFHEKVKPALEKELDELADPNTTWVIDSLVLDCGFLPSENWEEILHQKILEEIRNELESLPAGKSTVLSKKEKAREVFFFFIERGFFPWNSPFSKPLELETEAYLDRQFLGKLSHSYKKNSLIRDRLFSSFSVAFIAKIVGAIGEISNPKIPGLFKHFQQHAHRNIQKELLSAFLSYPVFQKTISDNEFLILLIAKLDGENLQILADYLGSEVTADDQFLRSLVMLFLNIPNPHVFKKMKLLTETLQKRHPGILEKAGFSAAEFESGEPFDSFLKDEKKDVGETHSKKDFGRPDEISSDSKTQKPNSEIIENLGTENEIFIENAGLVLLHPFLADLFNSVRLTENGKFFASSDQQLAARVLQFLVYGENELSENYFVFNKILCGMGVSEVLDVATELSPELKEECVALLQAVIGHWSILKNTSVDGLRETFLQRSGRISRVEKGWKLVVERKAVDVLLNKLPWGIGIVKLPWMNEMMYVEWN</sequence>
<accession>A0ABP3YFN1</accession>
<gene>
    <name evidence="2" type="ORF">GCM10009119_21720</name>
</gene>
<evidence type="ECO:0000313" key="3">
    <source>
        <dbReference type="Proteomes" id="UP001500469"/>
    </source>
</evidence>
<proteinExistence type="predicted"/>
<protein>
    <submittedName>
        <fullName evidence="2">Uncharacterized protein</fullName>
    </submittedName>
</protein>
<evidence type="ECO:0000256" key="1">
    <source>
        <dbReference type="SAM" id="MobiDB-lite"/>
    </source>
</evidence>
<name>A0ABP3YFN1_9BACT</name>
<reference evidence="3" key="1">
    <citation type="journal article" date="2019" name="Int. J. Syst. Evol. Microbiol.">
        <title>The Global Catalogue of Microorganisms (GCM) 10K type strain sequencing project: providing services to taxonomists for standard genome sequencing and annotation.</title>
        <authorList>
            <consortium name="The Broad Institute Genomics Platform"/>
            <consortium name="The Broad Institute Genome Sequencing Center for Infectious Disease"/>
            <person name="Wu L."/>
            <person name="Ma J."/>
        </authorList>
    </citation>
    <scope>NUCLEOTIDE SEQUENCE [LARGE SCALE GENOMIC DNA]</scope>
    <source>
        <strain evidence="3">JCM 16112</strain>
    </source>
</reference>
<organism evidence="2 3">
    <name type="scientific">Algoriphagus jejuensis</name>
    <dbReference type="NCBI Taxonomy" id="419934"/>
    <lineage>
        <taxon>Bacteria</taxon>
        <taxon>Pseudomonadati</taxon>
        <taxon>Bacteroidota</taxon>
        <taxon>Cytophagia</taxon>
        <taxon>Cytophagales</taxon>
        <taxon>Cyclobacteriaceae</taxon>
        <taxon>Algoriphagus</taxon>
    </lineage>
</organism>
<dbReference type="InterPro" id="IPR045538">
    <property type="entry name" value="CIS_TMP"/>
</dbReference>
<dbReference type="EMBL" id="BAAAFI010000010">
    <property type="protein sequence ID" value="GAA0879204.1"/>
    <property type="molecule type" value="Genomic_DNA"/>
</dbReference>
<feature type="compositionally biased region" description="Basic and acidic residues" evidence="1">
    <location>
        <begin position="316"/>
        <end position="328"/>
    </location>
</feature>
<dbReference type="Pfam" id="PF19268">
    <property type="entry name" value="CIS_TMP"/>
    <property type="match status" value="1"/>
</dbReference>
<feature type="region of interest" description="Disordered" evidence="1">
    <location>
        <begin position="316"/>
        <end position="339"/>
    </location>
</feature>
<dbReference type="RefSeq" id="WP_343851373.1">
    <property type="nucleotide sequence ID" value="NZ_BAAAFI010000010.1"/>
</dbReference>
<dbReference type="Proteomes" id="UP001500469">
    <property type="component" value="Unassembled WGS sequence"/>
</dbReference>
<evidence type="ECO:0000313" key="2">
    <source>
        <dbReference type="EMBL" id="GAA0879204.1"/>
    </source>
</evidence>
<keyword evidence="3" id="KW-1185">Reference proteome</keyword>